<dbReference type="RefSeq" id="WP_182592246.1">
    <property type="nucleotide sequence ID" value="NZ_JACJIM010000004.1"/>
</dbReference>
<comment type="caution">
    <text evidence="3">The sequence shown here is derived from an EMBL/GenBank/DDBJ whole genome shotgun (WGS) entry which is preliminary data.</text>
</comment>
<sequence length="119" mass="11817">MHPLTRLVVAGPIVAPLVAASLPGRAGEFAPTAPVPGMALTQPDPGMASGAPAPVLPAQPAPVAAAPAPAPAPVQADPTGGRRRPPGLGSGFSSLEGRLPNQRTGLRHPHVVRDICIGC</sequence>
<feature type="compositionally biased region" description="Low complexity" evidence="1">
    <location>
        <begin position="61"/>
        <end position="79"/>
    </location>
</feature>
<evidence type="ECO:0000256" key="1">
    <source>
        <dbReference type="SAM" id="MobiDB-lite"/>
    </source>
</evidence>
<dbReference type="GO" id="GO:0004149">
    <property type="term" value="F:dihydrolipoyllysine-residue succinyltransferase activity"/>
    <property type="evidence" value="ECO:0007669"/>
    <property type="project" value="UniProtKB-EC"/>
</dbReference>
<evidence type="ECO:0000313" key="4">
    <source>
        <dbReference type="Proteomes" id="UP000565455"/>
    </source>
</evidence>
<dbReference type="EC" id="2.3.1.61" evidence="3"/>
<keyword evidence="2" id="KW-0732">Signal</keyword>
<feature type="signal peptide" evidence="2">
    <location>
        <begin position="1"/>
        <end position="26"/>
    </location>
</feature>
<dbReference type="EMBL" id="JACJIM010000004">
    <property type="protein sequence ID" value="MBA9063534.1"/>
    <property type="molecule type" value="Genomic_DNA"/>
</dbReference>
<dbReference type="GeneID" id="96604615"/>
<protein>
    <submittedName>
        <fullName evidence="3">2-oxoglutarate dehydrogenase E2 component (Dihydrolipoamide succinyltransferase)</fullName>
        <ecNumber evidence="3">2.3.1.61</ecNumber>
    </submittedName>
</protein>
<proteinExistence type="predicted"/>
<evidence type="ECO:0000313" key="3">
    <source>
        <dbReference type="EMBL" id="MBA9063534.1"/>
    </source>
</evidence>
<organism evidence="3 4">
    <name type="scientific">Methylobacterium fujisawaense</name>
    <dbReference type="NCBI Taxonomy" id="107400"/>
    <lineage>
        <taxon>Bacteria</taxon>
        <taxon>Pseudomonadati</taxon>
        <taxon>Pseudomonadota</taxon>
        <taxon>Alphaproteobacteria</taxon>
        <taxon>Hyphomicrobiales</taxon>
        <taxon>Methylobacteriaceae</taxon>
        <taxon>Methylobacterium</taxon>
    </lineage>
</organism>
<feature type="region of interest" description="Disordered" evidence="1">
    <location>
        <begin position="26"/>
        <end position="105"/>
    </location>
</feature>
<feature type="chain" id="PRO_5045755332" evidence="2">
    <location>
        <begin position="27"/>
        <end position="119"/>
    </location>
</feature>
<keyword evidence="4" id="KW-1185">Reference proteome</keyword>
<name>A0ABR6DDY4_9HYPH</name>
<reference evidence="3 4" key="1">
    <citation type="submission" date="2020-08" db="EMBL/GenBank/DDBJ databases">
        <title>Genomic Encyclopedia of Type Strains, Phase IV (KMG-IV): sequencing the most valuable type-strain genomes for metagenomic binning, comparative biology and taxonomic classification.</title>
        <authorList>
            <person name="Goeker M."/>
        </authorList>
    </citation>
    <scope>NUCLEOTIDE SEQUENCE [LARGE SCALE GENOMIC DNA]</scope>
    <source>
        <strain evidence="3 4">DSM 5686</strain>
    </source>
</reference>
<evidence type="ECO:0000256" key="2">
    <source>
        <dbReference type="SAM" id="SignalP"/>
    </source>
</evidence>
<dbReference type="Proteomes" id="UP000565455">
    <property type="component" value="Unassembled WGS sequence"/>
</dbReference>
<keyword evidence="3" id="KW-0808">Transferase</keyword>
<keyword evidence="3" id="KW-0012">Acyltransferase</keyword>
<accession>A0ABR6DDY4</accession>
<gene>
    <name evidence="3" type="ORF">GGQ91_002929</name>
</gene>